<evidence type="ECO:0000256" key="2">
    <source>
        <dbReference type="ARBA" id="ARBA00022630"/>
    </source>
</evidence>
<keyword evidence="13" id="KW-1185">Reference proteome</keyword>
<dbReference type="CDD" id="cd06184">
    <property type="entry name" value="flavohem_like_fad_nad_binding"/>
    <property type="match status" value="1"/>
</dbReference>
<dbReference type="SUPFAM" id="SSF54292">
    <property type="entry name" value="2Fe-2S ferredoxin-like"/>
    <property type="match status" value="1"/>
</dbReference>
<keyword evidence="9" id="KW-0812">Transmembrane</keyword>
<comment type="caution">
    <text evidence="12">The sequence shown here is derived from an EMBL/GenBank/DDBJ whole genome shotgun (WGS) entry which is preliminary data.</text>
</comment>
<dbReference type="Gene3D" id="2.40.30.10">
    <property type="entry name" value="Translation factors"/>
    <property type="match status" value="1"/>
</dbReference>
<keyword evidence="9" id="KW-1133">Transmembrane helix</keyword>
<evidence type="ECO:0000259" key="10">
    <source>
        <dbReference type="PROSITE" id="PS51085"/>
    </source>
</evidence>
<keyword evidence="2" id="KW-0285">Flavoprotein</keyword>
<evidence type="ECO:0000313" key="12">
    <source>
        <dbReference type="EMBL" id="MFD2256094.1"/>
    </source>
</evidence>
<name>A0ABW5D7V7_9BACT</name>
<feature type="transmembrane region" description="Helical" evidence="9">
    <location>
        <begin position="6"/>
        <end position="24"/>
    </location>
</feature>
<dbReference type="RefSeq" id="WP_386819026.1">
    <property type="nucleotide sequence ID" value="NZ_JBHUIT010000003.1"/>
</dbReference>
<comment type="cofactor">
    <cofactor evidence="1">
        <name>FAD</name>
        <dbReference type="ChEBI" id="CHEBI:57692"/>
    </cofactor>
</comment>
<dbReference type="PANTHER" id="PTHR47354">
    <property type="entry name" value="NADH OXIDOREDUCTASE HCR"/>
    <property type="match status" value="1"/>
</dbReference>
<dbReference type="InterPro" id="IPR036010">
    <property type="entry name" value="2Fe-2S_ferredoxin-like_sf"/>
</dbReference>
<dbReference type="InterPro" id="IPR001041">
    <property type="entry name" value="2Fe-2S_ferredoxin-type"/>
</dbReference>
<dbReference type="Proteomes" id="UP001597375">
    <property type="component" value="Unassembled WGS sequence"/>
</dbReference>
<evidence type="ECO:0000256" key="3">
    <source>
        <dbReference type="ARBA" id="ARBA00022714"/>
    </source>
</evidence>
<dbReference type="InterPro" id="IPR008333">
    <property type="entry name" value="Cbr1-like_FAD-bd_dom"/>
</dbReference>
<evidence type="ECO:0000259" key="11">
    <source>
        <dbReference type="PROSITE" id="PS51384"/>
    </source>
</evidence>
<dbReference type="InterPro" id="IPR017938">
    <property type="entry name" value="Riboflavin_synthase-like_b-brl"/>
</dbReference>
<evidence type="ECO:0000256" key="9">
    <source>
        <dbReference type="SAM" id="Phobius"/>
    </source>
</evidence>
<evidence type="ECO:0000313" key="13">
    <source>
        <dbReference type="Proteomes" id="UP001597375"/>
    </source>
</evidence>
<dbReference type="Gene3D" id="3.10.20.30">
    <property type="match status" value="1"/>
</dbReference>
<dbReference type="Pfam" id="PF00111">
    <property type="entry name" value="Fer2"/>
    <property type="match status" value="1"/>
</dbReference>
<dbReference type="InterPro" id="IPR017927">
    <property type="entry name" value="FAD-bd_FR_type"/>
</dbReference>
<keyword evidence="3" id="KW-0001">2Fe-2S</keyword>
<evidence type="ECO:0000256" key="7">
    <source>
        <dbReference type="ARBA" id="ARBA00023004"/>
    </source>
</evidence>
<feature type="domain" description="2Fe-2S ferredoxin-type" evidence="10">
    <location>
        <begin position="327"/>
        <end position="409"/>
    </location>
</feature>
<feature type="domain" description="FAD-binding FR-type" evidence="11">
    <location>
        <begin position="66"/>
        <end position="179"/>
    </location>
</feature>
<gene>
    <name evidence="12" type="ORF">ACFSSA_05340</name>
</gene>
<evidence type="ECO:0000256" key="1">
    <source>
        <dbReference type="ARBA" id="ARBA00001974"/>
    </source>
</evidence>
<keyword evidence="6" id="KW-0560">Oxidoreductase</keyword>
<sequence length="409" mass="44484">MNPLEITAWAILAAGALGLAFIAFRQLATFRRDGDIFRGEIALLGEQLASIRATRSLSEKSSAPWNGVRKFQVTRKVPEKGDIYSYYLSPHDGKLPLPSFLPGQFLTFQLQINGKSVTRCYSLSDSPHPDYYRVSIKRCLAPRDQPDLPPGLASSHFHDVIAEGDILDVRAPNGGFSIDPSEGSPIVLSGSGVGLTPVLSMMNALVAAKSRRKTWFFYGVRNGSENMIADTVKQWRELNQPNFHIHICYSNPGPDDILGKDYDHRSRVGVDLFKQLLPSNNYDFYTCGPGPMMQAIRDGLIDWGVPEKHVHDEAFIAVKKSVDVAAASVEFKKSGKLLQVSGTATNLLDLASEEGVDIPSGCCAGSCGTCQIALLSGKVKYDSKPEFAIEAGCCLPCVCLPDGDLVLDA</sequence>
<evidence type="ECO:0000256" key="6">
    <source>
        <dbReference type="ARBA" id="ARBA00023002"/>
    </source>
</evidence>
<dbReference type="Gene3D" id="3.40.50.80">
    <property type="entry name" value="Nucleotide-binding domain of ferredoxin-NADP reductase (FNR) module"/>
    <property type="match status" value="1"/>
</dbReference>
<dbReference type="Pfam" id="PF00970">
    <property type="entry name" value="FAD_binding_6"/>
    <property type="match status" value="1"/>
</dbReference>
<dbReference type="InterPro" id="IPR012675">
    <property type="entry name" value="Beta-grasp_dom_sf"/>
</dbReference>
<dbReference type="CDD" id="cd00207">
    <property type="entry name" value="fer2"/>
    <property type="match status" value="1"/>
</dbReference>
<keyword evidence="9" id="KW-0472">Membrane</keyword>
<dbReference type="Pfam" id="PF00175">
    <property type="entry name" value="NAD_binding_1"/>
    <property type="match status" value="1"/>
</dbReference>
<proteinExistence type="predicted"/>
<keyword evidence="8" id="KW-0411">Iron-sulfur</keyword>
<reference evidence="13" key="1">
    <citation type="journal article" date="2019" name="Int. J. Syst. Evol. Microbiol.">
        <title>The Global Catalogue of Microorganisms (GCM) 10K type strain sequencing project: providing services to taxonomists for standard genome sequencing and annotation.</title>
        <authorList>
            <consortium name="The Broad Institute Genomics Platform"/>
            <consortium name="The Broad Institute Genome Sequencing Center for Infectious Disease"/>
            <person name="Wu L."/>
            <person name="Ma J."/>
        </authorList>
    </citation>
    <scope>NUCLEOTIDE SEQUENCE [LARGE SCALE GENOMIC DNA]</scope>
    <source>
        <strain evidence="13">CGMCC 4.7106</strain>
    </source>
</reference>
<dbReference type="PROSITE" id="PS51384">
    <property type="entry name" value="FAD_FR"/>
    <property type="match status" value="1"/>
</dbReference>
<keyword evidence="5" id="KW-0274">FAD</keyword>
<dbReference type="SUPFAM" id="SSF63380">
    <property type="entry name" value="Riboflavin synthase domain-like"/>
    <property type="match status" value="1"/>
</dbReference>
<dbReference type="InterPro" id="IPR050415">
    <property type="entry name" value="MRET"/>
</dbReference>
<dbReference type="InterPro" id="IPR001433">
    <property type="entry name" value="OxRdtase_FAD/NAD-bd"/>
</dbReference>
<evidence type="ECO:0000256" key="8">
    <source>
        <dbReference type="ARBA" id="ARBA00023014"/>
    </source>
</evidence>
<accession>A0ABW5D7V7</accession>
<keyword evidence="4" id="KW-0479">Metal-binding</keyword>
<dbReference type="PANTHER" id="PTHR47354:SF8">
    <property type="entry name" value="1,2-PHENYLACETYL-COA EPOXIDASE, SUBUNIT E"/>
    <property type="match status" value="1"/>
</dbReference>
<evidence type="ECO:0000256" key="4">
    <source>
        <dbReference type="ARBA" id="ARBA00022723"/>
    </source>
</evidence>
<protein>
    <submittedName>
        <fullName evidence="12">2Fe-2S iron-sulfur cluster-binding protein</fullName>
    </submittedName>
</protein>
<dbReference type="SUPFAM" id="SSF52343">
    <property type="entry name" value="Ferredoxin reductase-like, C-terminal NADP-linked domain"/>
    <property type="match status" value="1"/>
</dbReference>
<keyword evidence="7" id="KW-0408">Iron</keyword>
<dbReference type="PROSITE" id="PS51085">
    <property type="entry name" value="2FE2S_FER_2"/>
    <property type="match status" value="1"/>
</dbReference>
<organism evidence="12 13">
    <name type="scientific">Luteolibacter algae</name>
    <dbReference type="NCBI Taxonomy" id="454151"/>
    <lineage>
        <taxon>Bacteria</taxon>
        <taxon>Pseudomonadati</taxon>
        <taxon>Verrucomicrobiota</taxon>
        <taxon>Verrucomicrobiia</taxon>
        <taxon>Verrucomicrobiales</taxon>
        <taxon>Verrucomicrobiaceae</taxon>
        <taxon>Luteolibacter</taxon>
    </lineage>
</organism>
<dbReference type="InterPro" id="IPR039261">
    <property type="entry name" value="FNR_nucleotide-bd"/>
</dbReference>
<dbReference type="EMBL" id="JBHUIT010000003">
    <property type="protein sequence ID" value="MFD2256094.1"/>
    <property type="molecule type" value="Genomic_DNA"/>
</dbReference>
<evidence type="ECO:0000256" key="5">
    <source>
        <dbReference type="ARBA" id="ARBA00022827"/>
    </source>
</evidence>